<proteinExistence type="predicted"/>
<feature type="transmembrane region" description="Helical" evidence="1">
    <location>
        <begin position="178"/>
        <end position="201"/>
    </location>
</feature>
<feature type="transmembrane region" description="Helical" evidence="1">
    <location>
        <begin position="120"/>
        <end position="140"/>
    </location>
</feature>
<organism evidence="4 6">
    <name type="scientific">Bursaphelenchus xylophilus</name>
    <name type="common">Pinewood nematode worm</name>
    <name type="synonym">Aphelenchoides xylophilus</name>
    <dbReference type="NCBI Taxonomy" id="6326"/>
    <lineage>
        <taxon>Eukaryota</taxon>
        <taxon>Metazoa</taxon>
        <taxon>Ecdysozoa</taxon>
        <taxon>Nematoda</taxon>
        <taxon>Chromadorea</taxon>
        <taxon>Rhabditida</taxon>
        <taxon>Tylenchina</taxon>
        <taxon>Tylenchomorpha</taxon>
        <taxon>Aphelenchoidea</taxon>
        <taxon>Aphelenchoididae</taxon>
        <taxon>Bursaphelenchus</taxon>
    </lineage>
</organism>
<dbReference type="AlphaFoldDB" id="A0A1I7SQE2"/>
<evidence type="ECO:0000256" key="1">
    <source>
        <dbReference type="SAM" id="Phobius"/>
    </source>
</evidence>
<dbReference type="SMR" id="A0A1I7SQE2"/>
<reference evidence="6" key="1">
    <citation type="submission" date="2016-11" db="UniProtKB">
        <authorList>
            <consortium name="WormBaseParasite"/>
        </authorList>
    </citation>
    <scope>IDENTIFICATION</scope>
</reference>
<gene>
    <name evidence="2" type="ORF">BXYJ_LOCUS7284</name>
</gene>
<feature type="transmembrane region" description="Helical" evidence="1">
    <location>
        <begin position="6"/>
        <end position="28"/>
    </location>
</feature>
<evidence type="ECO:0000313" key="6">
    <source>
        <dbReference type="WBParaSite" id="BXY_1525200.1"/>
    </source>
</evidence>
<dbReference type="PANTHER" id="PTHR22943">
    <property type="entry name" value="7-TRANSMEMBRANE DOMAIN RECEPTOR C.ELEGANS"/>
    <property type="match status" value="1"/>
</dbReference>
<dbReference type="InterPro" id="IPR019428">
    <property type="entry name" value="7TM_GPCR_serpentine_rcpt_Str"/>
</dbReference>
<keyword evidence="5" id="KW-1185">Reference proteome</keyword>
<evidence type="ECO:0000313" key="3">
    <source>
        <dbReference type="EMBL" id="CAG9109777.1"/>
    </source>
</evidence>
<keyword evidence="1" id="KW-0812">Transmembrane</keyword>
<feature type="transmembrane region" description="Helical" evidence="1">
    <location>
        <begin position="83"/>
        <end position="108"/>
    </location>
</feature>
<protein>
    <submittedName>
        <fullName evidence="2">(pine wood nematode) hypothetical protein</fullName>
    </submittedName>
</protein>
<feature type="transmembrane region" description="Helical" evidence="1">
    <location>
        <begin position="260"/>
        <end position="284"/>
    </location>
</feature>
<evidence type="ECO:0000313" key="4">
    <source>
        <dbReference type="Proteomes" id="UP000095284"/>
    </source>
</evidence>
<dbReference type="WBParaSite" id="BXY_1525200.1">
    <property type="protein sequence ID" value="BXY_1525200.1"/>
    <property type="gene ID" value="BXY_1525200"/>
</dbReference>
<feature type="transmembrane region" description="Helical" evidence="1">
    <location>
        <begin position="49"/>
        <end position="71"/>
    </location>
</feature>
<evidence type="ECO:0000313" key="5">
    <source>
        <dbReference type="Proteomes" id="UP000659654"/>
    </source>
</evidence>
<dbReference type="Pfam" id="PF10326">
    <property type="entry name" value="7TM_GPCR_Str"/>
    <property type="match status" value="1"/>
</dbReference>
<evidence type="ECO:0000313" key="2">
    <source>
        <dbReference type="EMBL" id="CAD5222316.1"/>
    </source>
</evidence>
<reference evidence="3" key="2">
    <citation type="submission" date="2020-08" db="EMBL/GenBank/DDBJ databases">
        <authorList>
            <person name="Kikuchi T."/>
        </authorList>
    </citation>
    <scope>NUCLEOTIDE SEQUENCE</scope>
    <source>
        <strain evidence="2">Ka4C1</strain>
    </source>
</reference>
<dbReference type="PANTHER" id="PTHR22943:SF248">
    <property type="entry name" value="SEVEN TM RECEPTOR"/>
    <property type="match status" value="1"/>
</dbReference>
<dbReference type="EMBL" id="CAJFDI010000003">
    <property type="protein sequence ID" value="CAD5222316.1"/>
    <property type="molecule type" value="Genomic_DNA"/>
</dbReference>
<dbReference type="eggNOG" id="ENOG502TFX2">
    <property type="taxonomic scope" value="Eukaryota"/>
</dbReference>
<dbReference type="Proteomes" id="UP000582659">
    <property type="component" value="Unassembled WGS sequence"/>
</dbReference>
<name>A0A1I7SQE2_BURXY</name>
<dbReference type="Proteomes" id="UP000659654">
    <property type="component" value="Unassembled WGS sequence"/>
</dbReference>
<keyword evidence="1" id="KW-0472">Membrane</keyword>
<dbReference type="Proteomes" id="UP000095284">
    <property type="component" value="Unplaced"/>
</dbReference>
<accession>A0A1I7SQE2</accession>
<dbReference type="OrthoDB" id="5808050at2759"/>
<sequence>MSEHIAFELFNCGSGVLLTLYVMFLAIAKTRDQGVKVFSKMLATKALIDFLYSMVSILSLPSISFSTTRLITVMTNPFLPRALLWPFFMAQVFFIYLSVMILPIQFVYRYRVASSQPHSFNTVLTPLLYIVIFLGIHSAILPYTFQGPSKEYDILLKDLNVDSNGRKYTVGDVVRNSWIIPHFVNCIAMVTASYVTMYVYYMKTKRCLTRFEDHLSETTKIAQKQMKRVLVLQALYPIFLICLPCLIMPIAPLINYNSIALGRFCMSALHMTPALSSLSVIFCVPSYRKFTLSLFSSEKIPSCTGFSNSNPQPLQQTLPTY</sequence>
<keyword evidence="1" id="KW-1133">Transmembrane helix</keyword>
<dbReference type="EMBL" id="CAJFCV020000003">
    <property type="protein sequence ID" value="CAG9109777.1"/>
    <property type="molecule type" value="Genomic_DNA"/>
</dbReference>
<feature type="transmembrane region" description="Helical" evidence="1">
    <location>
        <begin position="229"/>
        <end position="254"/>
    </location>
</feature>